<dbReference type="InterPro" id="IPR058594">
    <property type="entry name" value="PB1-like_dom_pln"/>
</dbReference>
<reference evidence="2 3" key="1">
    <citation type="journal article" date="2022" name="Nat. Genet.">
        <title>Improved pea reference genome and pan-genome highlight genomic features and evolutionary characteristics.</title>
        <authorList>
            <person name="Yang T."/>
            <person name="Liu R."/>
            <person name="Luo Y."/>
            <person name="Hu S."/>
            <person name="Wang D."/>
            <person name="Wang C."/>
            <person name="Pandey M.K."/>
            <person name="Ge S."/>
            <person name="Xu Q."/>
            <person name="Li N."/>
            <person name="Li G."/>
            <person name="Huang Y."/>
            <person name="Saxena R.K."/>
            <person name="Ji Y."/>
            <person name="Li M."/>
            <person name="Yan X."/>
            <person name="He Y."/>
            <person name="Liu Y."/>
            <person name="Wang X."/>
            <person name="Xiang C."/>
            <person name="Varshney R.K."/>
            <person name="Ding H."/>
            <person name="Gao S."/>
            <person name="Zong X."/>
        </authorList>
    </citation>
    <scope>NUCLEOTIDE SEQUENCE [LARGE SCALE GENOMIC DNA]</scope>
    <source>
        <strain evidence="2 3">cv. Zhongwan 6</strain>
    </source>
</reference>
<dbReference type="Gramene" id="Psat05G0749100-T1">
    <property type="protein sequence ID" value="KAI5412884.1"/>
    <property type="gene ID" value="KIW84_057491"/>
</dbReference>
<dbReference type="Pfam" id="PF26130">
    <property type="entry name" value="PB1-like"/>
    <property type="match status" value="1"/>
</dbReference>
<name>A0A9D5AMZ4_PEA</name>
<sequence length="170" mass="20114">MSFTYYPPSSRTKGDPKFCTRPSQANAVTLTINHRGGTLLHYPCKFYLNGKLEDMNWKWDIDFMSYMDIKEVIKKLGYIRIKCMWYHDLKYSFEHGVKPINNDKDVLKFGEEMSGYEIASIYVEHVVNEPTIITEDEVREFVEPIQEPINIESDEREEVQVEEREELQSE</sequence>
<keyword evidence="3" id="KW-1185">Reference proteome</keyword>
<gene>
    <name evidence="2" type="ORF">KIW84_057491</name>
</gene>
<comment type="caution">
    <text evidence="2">The sequence shown here is derived from an EMBL/GenBank/DDBJ whole genome shotgun (WGS) entry which is preliminary data.</text>
</comment>
<organism evidence="2 3">
    <name type="scientific">Pisum sativum</name>
    <name type="common">Garden pea</name>
    <name type="synonym">Lathyrus oleraceus</name>
    <dbReference type="NCBI Taxonomy" id="3888"/>
    <lineage>
        <taxon>Eukaryota</taxon>
        <taxon>Viridiplantae</taxon>
        <taxon>Streptophyta</taxon>
        <taxon>Embryophyta</taxon>
        <taxon>Tracheophyta</taxon>
        <taxon>Spermatophyta</taxon>
        <taxon>Magnoliopsida</taxon>
        <taxon>eudicotyledons</taxon>
        <taxon>Gunneridae</taxon>
        <taxon>Pentapetalae</taxon>
        <taxon>rosids</taxon>
        <taxon>fabids</taxon>
        <taxon>Fabales</taxon>
        <taxon>Fabaceae</taxon>
        <taxon>Papilionoideae</taxon>
        <taxon>50 kb inversion clade</taxon>
        <taxon>NPAAA clade</taxon>
        <taxon>Hologalegina</taxon>
        <taxon>IRL clade</taxon>
        <taxon>Fabeae</taxon>
        <taxon>Lathyrus</taxon>
    </lineage>
</organism>
<protein>
    <recommendedName>
        <fullName evidence="1">PB1-like domain-containing protein</fullName>
    </recommendedName>
</protein>
<feature type="domain" description="PB1-like" evidence="1">
    <location>
        <begin position="28"/>
        <end position="125"/>
    </location>
</feature>
<dbReference type="AlphaFoldDB" id="A0A9D5AMZ4"/>
<evidence type="ECO:0000259" key="1">
    <source>
        <dbReference type="Pfam" id="PF26130"/>
    </source>
</evidence>
<evidence type="ECO:0000313" key="2">
    <source>
        <dbReference type="EMBL" id="KAI5412884.1"/>
    </source>
</evidence>
<proteinExistence type="predicted"/>
<evidence type="ECO:0000313" key="3">
    <source>
        <dbReference type="Proteomes" id="UP001058974"/>
    </source>
</evidence>
<accession>A0A9D5AMZ4</accession>
<dbReference type="Proteomes" id="UP001058974">
    <property type="component" value="Chromosome 5"/>
</dbReference>
<dbReference type="EMBL" id="JAMSHJ010000005">
    <property type="protein sequence ID" value="KAI5412884.1"/>
    <property type="molecule type" value="Genomic_DNA"/>
</dbReference>